<sequence length="82" mass="9061">MEIIILPSGEGRCVYSEAIDLNQLGSLSIRRGSHVEPNDQGQWMADLSPVDGPRLGPFDNRSKALAAELSWLNLHWLMADNS</sequence>
<dbReference type="RefSeq" id="WP_146601851.1">
    <property type="nucleotide sequence ID" value="NZ_SJPY01000007.1"/>
</dbReference>
<accession>A0A5C6DT59</accession>
<name>A0A5C6DT59_9BACT</name>
<evidence type="ECO:0000313" key="2">
    <source>
        <dbReference type="Proteomes" id="UP000315471"/>
    </source>
</evidence>
<proteinExistence type="predicted"/>
<dbReference type="EMBL" id="SJPY01000007">
    <property type="protein sequence ID" value="TWU37939.1"/>
    <property type="molecule type" value="Genomic_DNA"/>
</dbReference>
<dbReference type="OrthoDB" id="280020at2"/>
<reference evidence="1 2" key="1">
    <citation type="submission" date="2019-02" db="EMBL/GenBank/DDBJ databases">
        <title>Deep-cultivation of Planctomycetes and their phenomic and genomic characterization uncovers novel biology.</title>
        <authorList>
            <person name="Wiegand S."/>
            <person name="Jogler M."/>
            <person name="Boedeker C."/>
            <person name="Pinto D."/>
            <person name="Vollmers J."/>
            <person name="Rivas-Marin E."/>
            <person name="Kohn T."/>
            <person name="Peeters S.H."/>
            <person name="Heuer A."/>
            <person name="Rast P."/>
            <person name="Oberbeckmann S."/>
            <person name="Bunk B."/>
            <person name="Jeske O."/>
            <person name="Meyerdierks A."/>
            <person name="Storesund J.E."/>
            <person name="Kallscheuer N."/>
            <person name="Luecker S."/>
            <person name="Lage O.M."/>
            <person name="Pohl T."/>
            <person name="Merkel B.J."/>
            <person name="Hornburger P."/>
            <person name="Mueller R.-W."/>
            <person name="Bruemmer F."/>
            <person name="Labrenz M."/>
            <person name="Spormann A.M."/>
            <person name="Op Den Camp H."/>
            <person name="Overmann J."/>
            <person name="Amann R."/>
            <person name="Jetten M.S.M."/>
            <person name="Mascher T."/>
            <person name="Medema M.H."/>
            <person name="Devos D.P."/>
            <person name="Kaster A.-K."/>
            <person name="Ovreas L."/>
            <person name="Rohde M."/>
            <person name="Galperin M.Y."/>
            <person name="Jogler C."/>
        </authorList>
    </citation>
    <scope>NUCLEOTIDE SEQUENCE [LARGE SCALE GENOMIC DNA]</scope>
    <source>
        <strain evidence="1 2">Q31b</strain>
    </source>
</reference>
<gene>
    <name evidence="1" type="ORF">Q31b_47280</name>
</gene>
<dbReference type="AlphaFoldDB" id="A0A5C6DT59"/>
<organism evidence="1 2">
    <name type="scientific">Novipirellula aureliae</name>
    <dbReference type="NCBI Taxonomy" id="2527966"/>
    <lineage>
        <taxon>Bacteria</taxon>
        <taxon>Pseudomonadati</taxon>
        <taxon>Planctomycetota</taxon>
        <taxon>Planctomycetia</taxon>
        <taxon>Pirellulales</taxon>
        <taxon>Pirellulaceae</taxon>
        <taxon>Novipirellula</taxon>
    </lineage>
</organism>
<comment type="caution">
    <text evidence="1">The sequence shown here is derived from an EMBL/GenBank/DDBJ whole genome shotgun (WGS) entry which is preliminary data.</text>
</comment>
<keyword evidence="2" id="KW-1185">Reference proteome</keyword>
<evidence type="ECO:0000313" key="1">
    <source>
        <dbReference type="EMBL" id="TWU37939.1"/>
    </source>
</evidence>
<dbReference type="Proteomes" id="UP000315471">
    <property type="component" value="Unassembled WGS sequence"/>
</dbReference>
<protein>
    <submittedName>
        <fullName evidence="1">Uncharacterized protein</fullName>
    </submittedName>
</protein>